<dbReference type="EMBL" id="JAAGVY010000011">
    <property type="protein sequence ID" value="NEN23507.1"/>
    <property type="molecule type" value="Genomic_DNA"/>
</dbReference>
<dbReference type="CDD" id="cd08071">
    <property type="entry name" value="MPN_DUF2466"/>
    <property type="match status" value="1"/>
</dbReference>
<keyword evidence="5" id="KW-0482">Metalloprotease</keyword>
<organism evidence="8 9">
    <name type="scientific">Cryomorpha ignava</name>
    <dbReference type="NCBI Taxonomy" id="101383"/>
    <lineage>
        <taxon>Bacteria</taxon>
        <taxon>Pseudomonadati</taxon>
        <taxon>Bacteroidota</taxon>
        <taxon>Flavobacteriia</taxon>
        <taxon>Flavobacteriales</taxon>
        <taxon>Cryomorphaceae</taxon>
        <taxon>Cryomorpha</taxon>
    </lineage>
</organism>
<keyword evidence="2" id="KW-0479">Metal-binding</keyword>
<evidence type="ECO:0000256" key="1">
    <source>
        <dbReference type="ARBA" id="ARBA00022670"/>
    </source>
</evidence>
<evidence type="ECO:0000256" key="3">
    <source>
        <dbReference type="ARBA" id="ARBA00022801"/>
    </source>
</evidence>
<evidence type="ECO:0000259" key="7">
    <source>
        <dbReference type="PROSITE" id="PS50249"/>
    </source>
</evidence>
<dbReference type="AlphaFoldDB" id="A0A7K3WPE3"/>
<name>A0A7K3WPE3_9FLAO</name>
<dbReference type="Pfam" id="PF04002">
    <property type="entry name" value="RadC"/>
    <property type="match status" value="1"/>
</dbReference>
<dbReference type="InterPro" id="IPR046778">
    <property type="entry name" value="UPF0758_N"/>
</dbReference>
<evidence type="ECO:0000256" key="5">
    <source>
        <dbReference type="ARBA" id="ARBA00023049"/>
    </source>
</evidence>
<dbReference type="GO" id="GO:0046872">
    <property type="term" value="F:metal ion binding"/>
    <property type="evidence" value="ECO:0007669"/>
    <property type="project" value="UniProtKB-KW"/>
</dbReference>
<dbReference type="RefSeq" id="WP_163284804.1">
    <property type="nucleotide sequence ID" value="NZ_JAAGVY010000011.1"/>
</dbReference>
<dbReference type="InterPro" id="IPR001405">
    <property type="entry name" value="UPF0758"/>
</dbReference>
<keyword evidence="9" id="KW-1185">Reference proteome</keyword>
<dbReference type="PROSITE" id="PS01302">
    <property type="entry name" value="UPF0758"/>
    <property type="match status" value="1"/>
</dbReference>
<accession>A0A7K3WPE3</accession>
<dbReference type="InterPro" id="IPR020891">
    <property type="entry name" value="UPF0758_CS"/>
</dbReference>
<evidence type="ECO:0000313" key="9">
    <source>
        <dbReference type="Proteomes" id="UP000486602"/>
    </source>
</evidence>
<dbReference type="GO" id="GO:0008237">
    <property type="term" value="F:metallopeptidase activity"/>
    <property type="evidence" value="ECO:0007669"/>
    <property type="project" value="UniProtKB-KW"/>
</dbReference>
<dbReference type="GO" id="GO:0006508">
    <property type="term" value="P:proteolysis"/>
    <property type="evidence" value="ECO:0007669"/>
    <property type="project" value="UniProtKB-KW"/>
</dbReference>
<dbReference type="InterPro" id="IPR010994">
    <property type="entry name" value="RuvA_2-like"/>
</dbReference>
<evidence type="ECO:0000256" key="6">
    <source>
        <dbReference type="RuleBase" id="RU003797"/>
    </source>
</evidence>
<dbReference type="NCBIfam" id="TIGR00608">
    <property type="entry name" value="radc"/>
    <property type="match status" value="1"/>
</dbReference>
<evidence type="ECO:0000313" key="8">
    <source>
        <dbReference type="EMBL" id="NEN23507.1"/>
    </source>
</evidence>
<dbReference type="Pfam" id="PF20582">
    <property type="entry name" value="UPF0758_N"/>
    <property type="match status" value="1"/>
</dbReference>
<comment type="similarity">
    <text evidence="6">Belongs to the UPF0758 family.</text>
</comment>
<protein>
    <submittedName>
        <fullName evidence="8">DNA repair protein RadC</fullName>
    </submittedName>
</protein>
<dbReference type="PANTHER" id="PTHR30471">
    <property type="entry name" value="DNA REPAIR PROTEIN RADC"/>
    <property type="match status" value="1"/>
</dbReference>
<dbReference type="SUPFAM" id="SSF47781">
    <property type="entry name" value="RuvA domain 2-like"/>
    <property type="match status" value="1"/>
</dbReference>
<dbReference type="PROSITE" id="PS50249">
    <property type="entry name" value="MPN"/>
    <property type="match status" value="1"/>
</dbReference>
<keyword evidence="4" id="KW-0862">Zinc</keyword>
<dbReference type="PANTHER" id="PTHR30471:SF3">
    <property type="entry name" value="UPF0758 PROTEIN YEES-RELATED"/>
    <property type="match status" value="1"/>
</dbReference>
<gene>
    <name evidence="8" type="primary">radC</name>
    <name evidence="8" type="ORF">G3O08_08340</name>
</gene>
<reference evidence="8 9" key="1">
    <citation type="submission" date="2020-02" db="EMBL/GenBank/DDBJ databases">
        <title>Out from the shadows clarifying the taxonomy of the family Cryomorphaceae and related taxa by utilizing the GTDB taxonomic framework.</title>
        <authorList>
            <person name="Bowman J.P."/>
        </authorList>
    </citation>
    <scope>NUCLEOTIDE SEQUENCE [LARGE SCALE GENOMIC DNA]</scope>
    <source>
        <strain evidence="8 9">QSSC 1-22</strain>
    </source>
</reference>
<dbReference type="Proteomes" id="UP000486602">
    <property type="component" value="Unassembled WGS sequence"/>
</dbReference>
<proteinExistence type="inferred from homology"/>
<keyword evidence="3" id="KW-0378">Hydrolase</keyword>
<evidence type="ECO:0000256" key="2">
    <source>
        <dbReference type="ARBA" id="ARBA00022723"/>
    </source>
</evidence>
<dbReference type="InterPro" id="IPR037518">
    <property type="entry name" value="MPN"/>
</dbReference>
<comment type="caution">
    <text evidence="8">The sequence shown here is derived from an EMBL/GenBank/DDBJ whole genome shotgun (WGS) entry which is preliminary data.</text>
</comment>
<evidence type="ECO:0000256" key="4">
    <source>
        <dbReference type="ARBA" id="ARBA00022833"/>
    </source>
</evidence>
<keyword evidence="1" id="KW-0645">Protease</keyword>
<sequence length="232" mass="25865">MKPIQEISGIKSWAEDDRPREKMLLKGRQALSDAELIAILIGSGTRDITAVDLSKEILRSYDNKLNQLGRVQIDDLKKFKGIGEAKAISILAALELGRRRREEAGHELQRITSSKDAYEIMSAKLGDIDHEEFWILLLSRSHKVKDKICISRGGISGTVVDQRLVFKPAIEKLASAIILCHNHPSGTLHPSEQDKVLTKKLVASSKLLEIPILDHLIYTDSGFYSFADEGLI</sequence>
<dbReference type="InterPro" id="IPR025657">
    <property type="entry name" value="RadC_JAB"/>
</dbReference>
<dbReference type="NCBIfam" id="NF000642">
    <property type="entry name" value="PRK00024.1"/>
    <property type="match status" value="1"/>
</dbReference>
<feature type="domain" description="MPN" evidence="7">
    <location>
        <begin position="110"/>
        <end position="232"/>
    </location>
</feature>
<dbReference type="Gene3D" id="3.40.140.10">
    <property type="entry name" value="Cytidine Deaminase, domain 2"/>
    <property type="match status" value="1"/>
</dbReference>